<dbReference type="InterPro" id="IPR016140">
    <property type="entry name" value="Bifunc_inhib/LTP/seed_store"/>
</dbReference>
<dbReference type="Proteomes" id="UP001202328">
    <property type="component" value="Unassembled WGS sequence"/>
</dbReference>
<accession>A0AAD4S1E0</accession>
<evidence type="ECO:0000256" key="1">
    <source>
        <dbReference type="RuleBase" id="RU000628"/>
    </source>
</evidence>
<dbReference type="Gene3D" id="1.10.110.10">
    <property type="entry name" value="Plant lipid-transfer and hydrophobic proteins"/>
    <property type="match status" value="1"/>
</dbReference>
<dbReference type="SMART" id="SM00499">
    <property type="entry name" value="AAI"/>
    <property type="match status" value="1"/>
</dbReference>
<organism evidence="4 5">
    <name type="scientific">Papaver atlanticum</name>
    <dbReference type="NCBI Taxonomy" id="357466"/>
    <lineage>
        <taxon>Eukaryota</taxon>
        <taxon>Viridiplantae</taxon>
        <taxon>Streptophyta</taxon>
        <taxon>Embryophyta</taxon>
        <taxon>Tracheophyta</taxon>
        <taxon>Spermatophyta</taxon>
        <taxon>Magnoliopsida</taxon>
        <taxon>Ranunculales</taxon>
        <taxon>Papaveraceae</taxon>
        <taxon>Papaveroideae</taxon>
        <taxon>Papaver</taxon>
    </lineage>
</organism>
<dbReference type="GO" id="GO:0008289">
    <property type="term" value="F:lipid binding"/>
    <property type="evidence" value="ECO:0007669"/>
    <property type="project" value="UniProtKB-KW"/>
</dbReference>
<protein>
    <recommendedName>
        <fullName evidence="1">Non-specific lipid-transfer protein</fullName>
    </recommendedName>
</protein>
<comment type="caution">
    <text evidence="4">The sequence shown here is derived from an EMBL/GenBank/DDBJ whole genome shotgun (WGS) entry which is preliminary data.</text>
</comment>
<feature type="signal peptide" evidence="2">
    <location>
        <begin position="1"/>
        <end position="25"/>
    </location>
</feature>
<feature type="chain" id="PRO_5041990579" description="Non-specific lipid-transfer protein" evidence="2">
    <location>
        <begin position="26"/>
        <end position="138"/>
    </location>
</feature>
<feature type="domain" description="Bifunctional inhibitor/plant lipid transfer protein/seed storage helical" evidence="3">
    <location>
        <begin position="39"/>
        <end position="112"/>
    </location>
</feature>
<dbReference type="EMBL" id="JAJJMB010015535">
    <property type="protein sequence ID" value="KAI3853648.1"/>
    <property type="molecule type" value="Genomic_DNA"/>
</dbReference>
<dbReference type="InterPro" id="IPR036312">
    <property type="entry name" value="Bifun_inhib/LTP/seed_sf"/>
</dbReference>
<dbReference type="CDD" id="cd01960">
    <property type="entry name" value="nsLTP1"/>
    <property type="match status" value="1"/>
</dbReference>
<evidence type="ECO:0000313" key="5">
    <source>
        <dbReference type="Proteomes" id="UP001202328"/>
    </source>
</evidence>
<sequence>MAAVFKLACLVLAFMVVAAPYGAEGTLTYGQVAGKVGSCLGYLRGGVLDPDCCPGVVDLLAMAKTKDDRQAVCRCLKYAVQTVTGIKMANVVALPGKCDVTIPYKIGPATDCATYVLFSVVSFCSYICFNPQYLLILF</sequence>
<gene>
    <name evidence="4" type="ORF">MKW98_025165</name>
</gene>
<dbReference type="PRINTS" id="PR00382">
    <property type="entry name" value="LIPIDTRNSFER"/>
</dbReference>
<dbReference type="InterPro" id="IPR000528">
    <property type="entry name" value="Plant_nsLTP"/>
</dbReference>
<comment type="function">
    <text evidence="1">Plant non-specific lipid-transfer proteins transfer phospholipids as well as galactolipids across membranes. May play a role in wax or cutin deposition in the cell walls of expanding epidermal cells and certain secretory tissues.</text>
</comment>
<name>A0AAD4S1E0_9MAGN</name>
<keyword evidence="1" id="KW-0813">Transport</keyword>
<keyword evidence="5" id="KW-1185">Reference proteome</keyword>
<evidence type="ECO:0000313" key="4">
    <source>
        <dbReference type="EMBL" id="KAI3853648.1"/>
    </source>
</evidence>
<proteinExistence type="inferred from homology"/>
<keyword evidence="2" id="KW-0732">Signal</keyword>
<dbReference type="PANTHER" id="PTHR33076">
    <property type="entry name" value="NON-SPECIFIC LIPID-TRANSFER PROTEIN 2-RELATED"/>
    <property type="match status" value="1"/>
</dbReference>
<evidence type="ECO:0000256" key="2">
    <source>
        <dbReference type="SAM" id="SignalP"/>
    </source>
</evidence>
<dbReference type="AlphaFoldDB" id="A0AAD4S1E0"/>
<dbReference type="SUPFAM" id="SSF47699">
    <property type="entry name" value="Bifunctional inhibitor/lipid-transfer protein/seed storage 2S albumin"/>
    <property type="match status" value="1"/>
</dbReference>
<dbReference type="Pfam" id="PF00234">
    <property type="entry name" value="Tryp_alpha_amyl"/>
    <property type="match status" value="1"/>
</dbReference>
<dbReference type="GO" id="GO:0006869">
    <property type="term" value="P:lipid transport"/>
    <property type="evidence" value="ECO:0007669"/>
    <property type="project" value="InterPro"/>
</dbReference>
<comment type="similarity">
    <text evidence="1">Belongs to the plant LTP family.</text>
</comment>
<keyword evidence="1" id="KW-0446">Lipid-binding</keyword>
<evidence type="ECO:0000259" key="3">
    <source>
        <dbReference type="SMART" id="SM00499"/>
    </source>
</evidence>
<reference evidence="4" key="1">
    <citation type="submission" date="2022-04" db="EMBL/GenBank/DDBJ databases">
        <title>A functionally conserved STORR gene fusion in Papaver species that diverged 16.8 million years ago.</title>
        <authorList>
            <person name="Catania T."/>
        </authorList>
    </citation>
    <scope>NUCLEOTIDE SEQUENCE</scope>
    <source>
        <strain evidence="4">S-188037</strain>
    </source>
</reference>